<protein>
    <submittedName>
        <fullName evidence="1">Uncharacterized protein</fullName>
    </submittedName>
</protein>
<proteinExistence type="predicted"/>
<reference evidence="1 2" key="1">
    <citation type="journal article" date="2023" name="Plants (Basel)">
        <title>Bridging the Gap: Combining Genomics and Transcriptomics Approaches to Understand Stylosanthes scabra, an Orphan Legume from the Brazilian Caatinga.</title>
        <authorList>
            <person name="Ferreira-Neto J.R.C."/>
            <person name="da Silva M.D."/>
            <person name="Binneck E."/>
            <person name="de Melo N.F."/>
            <person name="da Silva R.H."/>
            <person name="de Melo A.L.T.M."/>
            <person name="Pandolfi V."/>
            <person name="Bustamante F.O."/>
            <person name="Brasileiro-Vidal A.C."/>
            <person name="Benko-Iseppon A.M."/>
        </authorList>
    </citation>
    <scope>NUCLEOTIDE SEQUENCE [LARGE SCALE GENOMIC DNA]</scope>
    <source>
        <tissue evidence="1">Leaves</tissue>
    </source>
</reference>
<dbReference type="Proteomes" id="UP001341840">
    <property type="component" value="Unassembled WGS sequence"/>
</dbReference>
<evidence type="ECO:0000313" key="1">
    <source>
        <dbReference type="EMBL" id="MED6208670.1"/>
    </source>
</evidence>
<keyword evidence="2" id="KW-1185">Reference proteome</keyword>
<organism evidence="1 2">
    <name type="scientific">Stylosanthes scabra</name>
    <dbReference type="NCBI Taxonomy" id="79078"/>
    <lineage>
        <taxon>Eukaryota</taxon>
        <taxon>Viridiplantae</taxon>
        <taxon>Streptophyta</taxon>
        <taxon>Embryophyta</taxon>
        <taxon>Tracheophyta</taxon>
        <taxon>Spermatophyta</taxon>
        <taxon>Magnoliopsida</taxon>
        <taxon>eudicotyledons</taxon>
        <taxon>Gunneridae</taxon>
        <taxon>Pentapetalae</taxon>
        <taxon>rosids</taxon>
        <taxon>fabids</taxon>
        <taxon>Fabales</taxon>
        <taxon>Fabaceae</taxon>
        <taxon>Papilionoideae</taxon>
        <taxon>50 kb inversion clade</taxon>
        <taxon>dalbergioids sensu lato</taxon>
        <taxon>Dalbergieae</taxon>
        <taxon>Pterocarpus clade</taxon>
        <taxon>Stylosanthes</taxon>
    </lineage>
</organism>
<name>A0ABU6YH81_9FABA</name>
<dbReference type="EMBL" id="JASCZI010241959">
    <property type="protein sequence ID" value="MED6208670.1"/>
    <property type="molecule type" value="Genomic_DNA"/>
</dbReference>
<comment type="caution">
    <text evidence="1">The sequence shown here is derived from an EMBL/GenBank/DDBJ whole genome shotgun (WGS) entry which is preliminary data.</text>
</comment>
<gene>
    <name evidence="1" type="ORF">PIB30_047463</name>
</gene>
<evidence type="ECO:0000313" key="2">
    <source>
        <dbReference type="Proteomes" id="UP001341840"/>
    </source>
</evidence>
<sequence>MTGGLKNFFKMKNERELSTSNVLKTEQGVVVNQPSEKRKPISEVSLDEVKVFTANQKKLHGYVGAEDLSSVWSEQFPLPVVAEEHFQSKADFDLIESVSDIGRAQFMQVGD</sequence>
<accession>A0ABU6YH81</accession>